<sequence>MALGVVRDLREHRAPNSKEDLAAFEIDVLAGFVLARASAGLTDSTIRNDANHLELIRDWFGRPLWEMQPENADVYFGKVLRDAKPSTRTGRAAALTVFFRFLELRHKVELHNLTGRVVECPLDEVNRPRLSVDPQLRIPPTAEEIEQLFAGWREELLSCRKFAPAARNYAVARLVADVGLRINEARMLDLDDVRWELGRFGKLNVRHGKGSRRKGPKPRLVASDQRRRSQPALVHRRRPWAVRARSVRPSHPVVPLRAQERRGHLHPRHGGRVSPRLDRRRRPASADLVGTANAARAAALLRLPAVSGRDEPVRGSRTARPRLDGYHGQVHPRPCHPRRRRLGHRAAPRRRPMERTYPMKWNLRLAAANRGIWKASEFQRMLAERGLVISAGKMSGLWSGSPNVVKLDELDVICTVLSCGVEELLIPEPESVAEPRHHNDDETAAVGQTRSVTPRTGAGRSLPPR</sequence>
<feature type="region of interest" description="Disordered" evidence="3">
    <location>
        <begin position="260"/>
        <end position="282"/>
    </location>
</feature>
<accession>A0ABT9QBF7</accession>
<keyword evidence="1" id="KW-0233">DNA recombination</keyword>
<dbReference type="PROSITE" id="PS51900">
    <property type="entry name" value="CB"/>
    <property type="match status" value="1"/>
</dbReference>
<keyword evidence="6" id="KW-1185">Reference proteome</keyword>
<dbReference type="InterPro" id="IPR013762">
    <property type="entry name" value="Integrase-like_cat_sf"/>
</dbReference>
<evidence type="ECO:0000313" key="6">
    <source>
        <dbReference type="Proteomes" id="UP001225356"/>
    </source>
</evidence>
<comment type="caution">
    <text evidence="5">The sequence shown here is derived from an EMBL/GenBank/DDBJ whole genome shotgun (WGS) entry which is preliminary data.</text>
</comment>
<feature type="compositionally biased region" description="Basic residues" evidence="3">
    <location>
        <begin position="333"/>
        <end position="347"/>
    </location>
</feature>
<organism evidence="5 6">
    <name type="scientific">Streptosporangium lutulentum</name>
    <dbReference type="NCBI Taxonomy" id="1461250"/>
    <lineage>
        <taxon>Bacteria</taxon>
        <taxon>Bacillati</taxon>
        <taxon>Actinomycetota</taxon>
        <taxon>Actinomycetes</taxon>
        <taxon>Streptosporangiales</taxon>
        <taxon>Streptosporangiaceae</taxon>
        <taxon>Streptosporangium</taxon>
    </lineage>
</organism>
<dbReference type="InterPro" id="IPR001387">
    <property type="entry name" value="Cro/C1-type_HTH"/>
</dbReference>
<evidence type="ECO:0000256" key="3">
    <source>
        <dbReference type="SAM" id="MobiDB-lite"/>
    </source>
</evidence>
<evidence type="ECO:0000256" key="1">
    <source>
        <dbReference type="ARBA" id="ARBA00023172"/>
    </source>
</evidence>
<feature type="region of interest" description="Disordered" evidence="3">
    <location>
        <begin position="206"/>
        <end position="237"/>
    </location>
</feature>
<name>A0ABT9QBF7_9ACTN</name>
<feature type="compositionally biased region" description="Basic residues" evidence="3">
    <location>
        <begin position="206"/>
        <end position="217"/>
    </location>
</feature>
<dbReference type="EMBL" id="JAUSQU010000001">
    <property type="protein sequence ID" value="MDP9843364.1"/>
    <property type="molecule type" value="Genomic_DNA"/>
</dbReference>
<gene>
    <name evidence="5" type="ORF">J2853_002575</name>
</gene>
<keyword evidence="2" id="KW-0238">DNA-binding</keyword>
<evidence type="ECO:0000259" key="4">
    <source>
        <dbReference type="PROSITE" id="PS51900"/>
    </source>
</evidence>
<dbReference type="Pfam" id="PF13443">
    <property type="entry name" value="HTH_26"/>
    <property type="match status" value="1"/>
</dbReference>
<dbReference type="InterPro" id="IPR044068">
    <property type="entry name" value="CB"/>
</dbReference>
<dbReference type="Proteomes" id="UP001225356">
    <property type="component" value="Unassembled WGS sequence"/>
</dbReference>
<reference evidence="5 6" key="1">
    <citation type="submission" date="2023-07" db="EMBL/GenBank/DDBJ databases">
        <title>Sequencing the genomes of 1000 actinobacteria strains.</title>
        <authorList>
            <person name="Klenk H.-P."/>
        </authorList>
    </citation>
    <scope>NUCLEOTIDE SEQUENCE [LARGE SCALE GENOMIC DNA]</scope>
    <source>
        <strain evidence="5 6">DSM 46740</strain>
    </source>
</reference>
<dbReference type="Gene3D" id="1.10.443.10">
    <property type="entry name" value="Intergrase catalytic core"/>
    <property type="match status" value="1"/>
</dbReference>
<feature type="domain" description="Core-binding (CB)" evidence="4">
    <location>
        <begin position="23"/>
        <end position="103"/>
    </location>
</feature>
<feature type="region of interest" description="Disordered" evidence="3">
    <location>
        <begin position="309"/>
        <end position="347"/>
    </location>
</feature>
<dbReference type="InterPro" id="IPR011010">
    <property type="entry name" value="DNA_brk_join_enz"/>
</dbReference>
<feature type="region of interest" description="Disordered" evidence="3">
    <location>
        <begin position="430"/>
        <end position="465"/>
    </location>
</feature>
<protein>
    <submittedName>
        <fullName evidence="5">Integrase/DNA-binding Xre family transcriptional regulator</fullName>
    </submittedName>
</protein>
<evidence type="ECO:0000313" key="5">
    <source>
        <dbReference type="EMBL" id="MDP9843364.1"/>
    </source>
</evidence>
<evidence type="ECO:0000256" key="2">
    <source>
        <dbReference type="PROSITE-ProRule" id="PRU01248"/>
    </source>
</evidence>
<proteinExistence type="predicted"/>
<dbReference type="SUPFAM" id="SSF56349">
    <property type="entry name" value="DNA breaking-rejoining enzymes"/>
    <property type="match status" value="1"/>
</dbReference>